<sequence>MRYMRAVSITIFTLSFVMYASQVAGAEKRLGDFEIQADDVPCCGHAFIQALVWSGTDPLMTLEDLAAYCTPVLWFSPDEPLLGEAEGKDIMLPEPFPFEGAPGGPVTYYMVQYAGHEHEDRLLGGVRAG</sequence>
<dbReference type="EMBL" id="JBHPEI010000009">
    <property type="protein sequence ID" value="MFC1799493.1"/>
    <property type="molecule type" value="Genomic_DNA"/>
</dbReference>
<reference evidence="2 3" key="1">
    <citation type="submission" date="2024-09" db="EMBL/GenBank/DDBJ databases">
        <authorList>
            <person name="D'Angelo T."/>
        </authorList>
    </citation>
    <scope>NUCLEOTIDE SEQUENCE [LARGE SCALE GENOMIC DNA]</scope>
    <source>
        <strain evidence="2">SAG AM-311-F02</strain>
    </source>
</reference>
<feature type="signal peptide" evidence="1">
    <location>
        <begin position="1"/>
        <end position="20"/>
    </location>
</feature>
<gene>
    <name evidence="2" type="ORF">ACFL2Z_01085</name>
</gene>
<evidence type="ECO:0000313" key="2">
    <source>
        <dbReference type="EMBL" id="MFC1799493.1"/>
    </source>
</evidence>
<evidence type="ECO:0000256" key="1">
    <source>
        <dbReference type="SAM" id="SignalP"/>
    </source>
</evidence>
<feature type="chain" id="PRO_5046633940" evidence="1">
    <location>
        <begin position="21"/>
        <end position="129"/>
    </location>
</feature>
<protein>
    <submittedName>
        <fullName evidence="2">Uncharacterized protein</fullName>
    </submittedName>
</protein>
<keyword evidence="3" id="KW-1185">Reference proteome</keyword>
<accession>A0ABV6YN51</accession>
<name>A0ABV6YN51_UNCEI</name>
<evidence type="ECO:0000313" key="3">
    <source>
        <dbReference type="Proteomes" id="UP001594288"/>
    </source>
</evidence>
<keyword evidence="1" id="KW-0732">Signal</keyword>
<organism evidence="2 3">
    <name type="scientific">Eiseniibacteriota bacterium</name>
    <dbReference type="NCBI Taxonomy" id="2212470"/>
    <lineage>
        <taxon>Bacteria</taxon>
        <taxon>Candidatus Eiseniibacteriota</taxon>
    </lineage>
</organism>
<dbReference type="Proteomes" id="UP001594288">
    <property type="component" value="Unassembled WGS sequence"/>
</dbReference>
<comment type="caution">
    <text evidence="2">The sequence shown here is derived from an EMBL/GenBank/DDBJ whole genome shotgun (WGS) entry which is preliminary data.</text>
</comment>
<proteinExistence type="predicted"/>